<gene>
    <name evidence="5" type="ORF">ACFPA8_04140</name>
</gene>
<feature type="transmembrane region" description="Helical" evidence="3">
    <location>
        <begin position="75"/>
        <end position="97"/>
    </location>
</feature>
<feature type="transmembrane region" description="Helical" evidence="3">
    <location>
        <begin position="51"/>
        <end position="69"/>
    </location>
</feature>
<name>A0ABV9A467_9ACTN</name>
<evidence type="ECO:0000313" key="6">
    <source>
        <dbReference type="Proteomes" id="UP001595997"/>
    </source>
</evidence>
<organism evidence="5 6">
    <name type="scientific">Streptomyces ovatisporus</name>
    <dbReference type="NCBI Taxonomy" id="1128682"/>
    <lineage>
        <taxon>Bacteria</taxon>
        <taxon>Bacillati</taxon>
        <taxon>Actinomycetota</taxon>
        <taxon>Actinomycetes</taxon>
        <taxon>Kitasatosporales</taxon>
        <taxon>Streptomycetaceae</taxon>
        <taxon>Streptomyces</taxon>
    </lineage>
</organism>
<feature type="transmembrane region" description="Helical" evidence="3">
    <location>
        <begin position="247"/>
        <end position="268"/>
    </location>
</feature>
<comment type="similarity">
    <text evidence="1">Belongs to the EamA transporter family.</text>
</comment>
<protein>
    <submittedName>
        <fullName evidence="5">DMT family transporter</fullName>
    </submittedName>
</protein>
<evidence type="ECO:0000256" key="1">
    <source>
        <dbReference type="ARBA" id="ARBA00007362"/>
    </source>
</evidence>
<feature type="transmembrane region" description="Helical" evidence="3">
    <location>
        <begin position="109"/>
        <end position="130"/>
    </location>
</feature>
<accession>A0ABV9A467</accession>
<dbReference type="SUPFAM" id="SSF103481">
    <property type="entry name" value="Multidrug resistance efflux transporter EmrE"/>
    <property type="match status" value="2"/>
</dbReference>
<reference evidence="6" key="1">
    <citation type="journal article" date="2019" name="Int. J. Syst. Evol. Microbiol.">
        <title>The Global Catalogue of Microorganisms (GCM) 10K type strain sequencing project: providing services to taxonomists for standard genome sequencing and annotation.</title>
        <authorList>
            <consortium name="The Broad Institute Genomics Platform"/>
            <consortium name="The Broad Institute Genome Sequencing Center for Infectious Disease"/>
            <person name="Wu L."/>
            <person name="Ma J."/>
        </authorList>
    </citation>
    <scope>NUCLEOTIDE SEQUENCE [LARGE SCALE GENOMIC DNA]</scope>
    <source>
        <strain evidence="6">CGMCC 4.7357</strain>
    </source>
</reference>
<feature type="transmembrane region" description="Helical" evidence="3">
    <location>
        <begin position="307"/>
        <end position="327"/>
    </location>
</feature>
<comment type="caution">
    <text evidence="5">The sequence shown here is derived from an EMBL/GenBank/DDBJ whole genome shotgun (WGS) entry which is preliminary data.</text>
</comment>
<feature type="compositionally biased region" description="Basic and acidic residues" evidence="2">
    <location>
        <begin position="32"/>
        <end position="43"/>
    </location>
</feature>
<feature type="compositionally biased region" description="Basic and acidic residues" evidence="2">
    <location>
        <begin position="225"/>
        <end position="243"/>
    </location>
</feature>
<dbReference type="InterPro" id="IPR000620">
    <property type="entry name" value="EamA_dom"/>
</dbReference>
<feature type="domain" description="EamA" evidence="4">
    <location>
        <begin position="243"/>
        <end position="346"/>
    </location>
</feature>
<evidence type="ECO:0000313" key="5">
    <source>
        <dbReference type="EMBL" id="MFC4493323.1"/>
    </source>
</evidence>
<dbReference type="RefSeq" id="WP_386442361.1">
    <property type="nucleotide sequence ID" value="NZ_JBHSFH010000003.1"/>
</dbReference>
<keyword evidence="6" id="KW-1185">Reference proteome</keyword>
<dbReference type="Pfam" id="PF00892">
    <property type="entry name" value="EamA"/>
    <property type="match status" value="2"/>
</dbReference>
<feature type="transmembrane region" description="Helical" evidence="3">
    <location>
        <begin position="274"/>
        <end position="295"/>
    </location>
</feature>
<evidence type="ECO:0000259" key="4">
    <source>
        <dbReference type="Pfam" id="PF00892"/>
    </source>
</evidence>
<feature type="transmembrane region" description="Helical" evidence="3">
    <location>
        <begin position="166"/>
        <end position="185"/>
    </location>
</feature>
<feature type="region of interest" description="Disordered" evidence="2">
    <location>
        <begin position="1"/>
        <end position="50"/>
    </location>
</feature>
<feature type="transmembrane region" description="Helical" evidence="3">
    <location>
        <begin position="197"/>
        <end position="216"/>
    </location>
</feature>
<proteinExistence type="inferred from homology"/>
<keyword evidence="3" id="KW-0472">Membrane</keyword>
<dbReference type="EMBL" id="JBHSFH010000003">
    <property type="protein sequence ID" value="MFC4493323.1"/>
    <property type="molecule type" value="Genomic_DNA"/>
</dbReference>
<feature type="domain" description="EamA" evidence="4">
    <location>
        <begin position="52"/>
        <end position="181"/>
    </location>
</feature>
<sequence>MASRITSSEDGCGAGTGPGRGDSHPTPGEPEQPVRPEQRERPRSPRARPGPALMIVAGAACTSSSGMFIKLSGVNAGTAAFLRCALALVVLAPLAFAECRRLGPRPWRLLRLDLAAGALLGVDYVCWVHSIHDLGASIATVLLNVQLVVFPLLARVLTGIRLERRFWFTAPVLLAGVALASGALGRPEPGSDPLPGVLFGTAAGVAFAGYLFLIRLGGDGSSSGGREESAARSADGRSRDRHTVTPVTAATLSAAAAAGVLGMLWTGVDLDPGWPAWGWLIPMALLGQVVAWLLINPALPRLAPARGATLLLLQPVLAVLFGVGFLAERPTSTQYAGCALVVFAVWRSTRTGH</sequence>
<feature type="region of interest" description="Disordered" evidence="2">
    <location>
        <begin position="220"/>
        <end position="243"/>
    </location>
</feature>
<dbReference type="PANTHER" id="PTHR22911">
    <property type="entry name" value="ACYL-MALONYL CONDENSING ENZYME-RELATED"/>
    <property type="match status" value="1"/>
</dbReference>
<dbReference type="Proteomes" id="UP001595997">
    <property type="component" value="Unassembled WGS sequence"/>
</dbReference>
<dbReference type="InterPro" id="IPR037185">
    <property type="entry name" value="EmrE-like"/>
</dbReference>
<keyword evidence="3" id="KW-1133">Transmembrane helix</keyword>
<keyword evidence="3" id="KW-0812">Transmembrane</keyword>
<evidence type="ECO:0000256" key="3">
    <source>
        <dbReference type="SAM" id="Phobius"/>
    </source>
</evidence>
<feature type="transmembrane region" description="Helical" evidence="3">
    <location>
        <begin position="136"/>
        <end position="154"/>
    </location>
</feature>
<evidence type="ECO:0000256" key="2">
    <source>
        <dbReference type="SAM" id="MobiDB-lite"/>
    </source>
</evidence>